<sequence>MPVFSEISLLITNYNRTVSLSRLLEGVKKLDLQFREIVVSDDGSNPEHIKQLENLGKIYPLTILKAPKNKGLGNNINKGQDVIKTPYTLYIQEDFVPNPLFVEKLAVAHQFMQQNKELDFVRFYAYYKFPNLKQISDGFSEMSFSHLKFWQGYRKFYVYSDHPHLRRANFFDRFGRYDEGVKPDRTEYNMMMKVLAQNPKAYFYDNINELLDQVNTDIEPSTIKRNMFRNNDAAYAHVARAIYRYLRFNLELIIYKIKPKK</sequence>
<comment type="caution">
    <text evidence="2">The sequence shown here is derived from an EMBL/GenBank/DDBJ whole genome shotgun (WGS) entry which is preliminary data.</text>
</comment>
<dbReference type="Proteomes" id="UP001597546">
    <property type="component" value="Unassembled WGS sequence"/>
</dbReference>
<proteinExistence type="predicted"/>
<evidence type="ECO:0000313" key="3">
    <source>
        <dbReference type="Proteomes" id="UP001597546"/>
    </source>
</evidence>
<feature type="domain" description="Glycosyltransferase 2-like" evidence="1">
    <location>
        <begin position="8"/>
        <end position="152"/>
    </location>
</feature>
<reference evidence="3" key="1">
    <citation type="journal article" date="2019" name="Int. J. Syst. Evol. Microbiol.">
        <title>The Global Catalogue of Microorganisms (GCM) 10K type strain sequencing project: providing services to taxonomists for standard genome sequencing and annotation.</title>
        <authorList>
            <consortium name="The Broad Institute Genomics Platform"/>
            <consortium name="The Broad Institute Genome Sequencing Center for Infectious Disease"/>
            <person name="Wu L."/>
            <person name="Ma J."/>
        </authorList>
    </citation>
    <scope>NUCLEOTIDE SEQUENCE [LARGE SCALE GENOMIC DNA]</scope>
    <source>
        <strain evidence="3">KCTC 42456</strain>
    </source>
</reference>
<name>A0ABW5TW55_9SPHI</name>
<evidence type="ECO:0000259" key="1">
    <source>
        <dbReference type="Pfam" id="PF00535"/>
    </source>
</evidence>
<dbReference type="RefSeq" id="WP_379041588.1">
    <property type="nucleotide sequence ID" value="NZ_JBHSKW010000016.1"/>
</dbReference>
<evidence type="ECO:0000313" key="2">
    <source>
        <dbReference type="EMBL" id="MFD2733052.1"/>
    </source>
</evidence>
<protein>
    <submittedName>
        <fullName evidence="2">Glycosyltransferase family 2 protein</fullName>
    </submittedName>
</protein>
<organism evidence="2 3">
    <name type="scientific">Pedobacter alpinus</name>
    <dbReference type="NCBI Taxonomy" id="1590643"/>
    <lineage>
        <taxon>Bacteria</taxon>
        <taxon>Pseudomonadati</taxon>
        <taxon>Bacteroidota</taxon>
        <taxon>Sphingobacteriia</taxon>
        <taxon>Sphingobacteriales</taxon>
        <taxon>Sphingobacteriaceae</taxon>
        <taxon>Pedobacter</taxon>
    </lineage>
</organism>
<dbReference type="CDD" id="cd00761">
    <property type="entry name" value="Glyco_tranf_GTA_type"/>
    <property type="match status" value="1"/>
</dbReference>
<gene>
    <name evidence="2" type="ORF">ACFSSE_15180</name>
</gene>
<dbReference type="InterPro" id="IPR001173">
    <property type="entry name" value="Glyco_trans_2-like"/>
</dbReference>
<accession>A0ABW5TW55</accession>
<dbReference type="Pfam" id="PF00535">
    <property type="entry name" value="Glycos_transf_2"/>
    <property type="match status" value="1"/>
</dbReference>
<dbReference type="SUPFAM" id="SSF53448">
    <property type="entry name" value="Nucleotide-diphospho-sugar transferases"/>
    <property type="match status" value="1"/>
</dbReference>
<keyword evidence="3" id="KW-1185">Reference proteome</keyword>
<dbReference type="InterPro" id="IPR029044">
    <property type="entry name" value="Nucleotide-diphossugar_trans"/>
</dbReference>
<dbReference type="EMBL" id="JBHULV010000051">
    <property type="protein sequence ID" value="MFD2733052.1"/>
    <property type="molecule type" value="Genomic_DNA"/>
</dbReference>
<dbReference type="Gene3D" id="3.90.550.10">
    <property type="entry name" value="Spore Coat Polysaccharide Biosynthesis Protein SpsA, Chain A"/>
    <property type="match status" value="1"/>
</dbReference>